<sequence length="85" mass="8980">MTERDVAPVIIEDDVWIGNNCIVLKGVRIGRGAIVGAGAVVTKDVPAYCIVGGNPARVLKRLPEPEHNRVQADKEGHPPCQAATG</sequence>
<comment type="similarity">
    <text evidence="1">Belongs to the transferase hexapeptide repeat family.</text>
</comment>
<dbReference type="GO" id="GO:0008374">
    <property type="term" value="F:O-acyltransferase activity"/>
    <property type="evidence" value="ECO:0007669"/>
    <property type="project" value="TreeGrafter"/>
</dbReference>
<reference evidence="5" key="1">
    <citation type="submission" date="2017-05" db="EMBL/GenBank/DDBJ databases">
        <authorList>
            <person name="Sharma S."/>
            <person name="Sidhu C."/>
            <person name="Pinnaka A.K."/>
        </authorList>
    </citation>
    <scope>NUCLEOTIDE SEQUENCE [LARGE SCALE GENOMIC DNA]</scope>
    <source>
        <strain evidence="5">AK93</strain>
    </source>
</reference>
<keyword evidence="2" id="KW-0808">Transferase</keyword>
<accession>A0A3E0WGK9</accession>
<dbReference type="InterPro" id="IPR011004">
    <property type="entry name" value="Trimer_LpxA-like_sf"/>
</dbReference>
<evidence type="ECO:0000256" key="1">
    <source>
        <dbReference type="ARBA" id="ARBA00007274"/>
    </source>
</evidence>
<dbReference type="PANTHER" id="PTHR23416">
    <property type="entry name" value="SIALIC ACID SYNTHASE-RELATED"/>
    <property type="match status" value="1"/>
</dbReference>
<dbReference type="RefSeq" id="WP_116303919.1">
    <property type="nucleotide sequence ID" value="NZ_NFZV01000033.1"/>
</dbReference>
<evidence type="ECO:0000313" key="4">
    <source>
        <dbReference type="EMBL" id="RFA32110.1"/>
    </source>
</evidence>
<dbReference type="Proteomes" id="UP000256763">
    <property type="component" value="Unassembled WGS sequence"/>
</dbReference>
<dbReference type="InterPro" id="IPR051159">
    <property type="entry name" value="Hexapeptide_acetyltransf"/>
</dbReference>
<dbReference type="EMBL" id="NFZW01000034">
    <property type="protein sequence ID" value="RFA32110.1"/>
    <property type="molecule type" value="Genomic_DNA"/>
</dbReference>
<gene>
    <name evidence="4" type="ORF">CAL65_20460</name>
</gene>
<proteinExistence type="inferred from homology"/>
<dbReference type="PANTHER" id="PTHR23416:SF23">
    <property type="entry name" value="ACETYLTRANSFERASE C18B11.09C-RELATED"/>
    <property type="match status" value="1"/>
</dbReference>
<feature type="region of interest" description="Disordered" evidence="3">
    <location>
        <begin position="62"/>
        <end position="85"/>
    </location>
</feature>
<keyword evidence="5" id="KW-1185">Reference proteome</keyword>
<dbReference type="OrthoDB" id="9815592at2"/>
<dbReference type="InterPro" id="IPR001451">
    <property type="entry name" value="Hexapep"/>
</dbReference>
<evidence type="ECO:0000256" key="2">
    <source>
        <dbReference type="ARBA" id="ARBA00022679"/>
    </source>
</evidence>
<dbReference type="Pfam" id="PF00132">
    <property type="entry name" value="Hexapep"/>
    <property type="match status" value="1"/>
</dbReference>
<evidence type="ECO:0008006" key="6">
    <source>
        <dbReference type="Google" id="ProtNLM"/>
    </source>
</evidence>
<dbReference type="AlphaFoldDB" id="A0A3E0WGK9"/>
<name>A0A3E0WGK9_9GAMM</name>
<protein>
    <recommendedName>
        <fullName evidence="6">Acetyltransferase</fullName>
    </recommendedName>
</protein>
<dbReference type="Gene3D" id="2.160.10.10">
    <property type="entry name" value="Hexapeptide repeat proteins"/>
    <property type="match status" value="1"/>
</dbReference>
<comment type="caution">
    <text evidence="4">The sequence shown here is derived from an EMBL/GenBank/DDBJ whole genome shotgun (WGS) entry which is preliminary data.</text>
</comment>
<organism evidence="4 5">
    <name type="scientific">Alkalilimnicola ehrlichii</name>
    <dbReference type="NCBI Taxonomy" id="351052"/>
    <lineage>
        <taxon>Bacteria</taxon>
        <taxon>Pseudomonadati</taxon>
        <taxon>Pseudomonadota</taxon>
        <taxon>Gammaproteobacteria</taxon>
        <taxon>Chromatiales</taxon>
        <taxon>Ectothiorhodospiraceae</taxon>
        <taxon>Alkalilimnicola</taxon>
    </lineage>
</organism>
<evidence type="ECO:0000313" key="5">
    <source>
        <dbReference type="Proteomes" id="UP000256763"/>
    </source>
</evidence>
<feature type="compositionally biased region" description="Basic and acidic residues" evidence="3">
    <location>
        <begin position="62"/>
        <end position="77"/>
    </location>
</feature>
<evidence type="ECO:0000256" key="3">
    <source>
        <dbReference type="SAM" id="MobiDB-lite"/>
    </source>
</evidence>
<dbReference type="SUPFAM" id="SSF51161">
    <property type="entry name" value="Trimeric LpxA-like enzymes"/>
    <property type="match status" value="1"/>
</dbReference>
<dbReference type="GO" id="GO:0005829">
    <property type="term" value="C:cytosol"/>
    <property type="evidence" value="ECO:0007669"/>
    <property type="project" value="TreeGrafter"/>
</dbReference>